<proteinExistence type="predicted"/>
<feature type="compositionally biased region" description="Acidic residues" evidence="1">
    <location>
        <begin position="868"/>
        <end position="878"/>
    </location>
</feature>
<dbReference type="InterPro" id="IPR040521">
    <property type="entry name" value="KDZ"/>
</dbReference>
<dbReference type="OrthoDB" id="3192989at2759"/>
<organism evidence="3 4">
    <name type="scientific">Mycena chlorophos</name>
    <name type="common">Agaric fungus</name>
    <name type="synonym">Agaricus chlorophos</name>
    <dbReference type="NCBI Taxonomy" id="658473"/>
    <lineage>
        <taxon>Eukaryota</taxon>
        <taxon>Fungi</taxon>
        <taxon>Dikarya</taxon>
        <taxon>Basidiomycota</taxon>
        <taxon>Agaricomycotina</taxon>
        <taxon>Agaricomycetes</taxon>
        <taxon>Agaricomycetidae</taxon>
        <taxon>Agaricales</taxon>
        <taxon>Marasmiineae</taxon>
        <taxon>Mycenaceae</taxon>
        <taxon>Mycena</taxon>
    </lineage>
</organism>
<sequence length="1060" mass="120506">MKPTKRARRHSISVIDTTTLSLEDDFYKMDVDEAEKETVNKPVRPSDPALREWTLEYRNAFLRVLLWHDGRGSESSGQCRLCNIDGRAAVYRCDDCCSRQLLCRECCIETHARLPLHSIQEWDEGRFHFCKTSLKSLGLRIQVGHPVAAVSCPSPRPAREEFVVLHHNGIHQVAIDYCGCVGAEDEYLQLLRSRFFPATYRRPQTCATFACLDRFNAFSLKPRTNGWDFYDTLERLTDGAGNKPPDRYRMLLRMGREWRHLHLLKRGGVFGYATNSAEDTAPGALAIRCPACPRPGVNLPDDWQDAEPRNHCLYSQFYAMDACFQLKRRMVSSEARDPALGAGYAFMVDSKPYRSFLRTSINKQEMSTCSGLKALATANTKFSKGYAATSVGMVVCARHEVVQPTSVGDLQKGERYCNMDYLFASTVRHASEALRKVVSYDIVCQWNRNLFKRLAELPNYLKIVLPPQLTRFVVPKLHILGHTFDCKGKYDLNLIPGSGQTDAEGIERAWASAGGLSGSTKMMGPGARCDMLDAYWSFWNWTKVLGLPALLRQRLDTATIELEKQIEALDPFTEQQEDMAPAWRQMVLDFEADGSKPNPYLIKTKGMTEAQVRLKLRQAEEAQEAEGRAPLRVHDIGPVGFLEFALAVELQQQRVRAQATLKKSNSTAEEINLGASRQKLNRDQQTLRTLQATFTPEALTKLAALELSDSILAEEVPLFLPSSLAASWGSDPVRGVDTHRSQLLAMEREFRCAQMGTALANVRCHLHLKYKYLLEKELHVRHQAANTRARATLARNESQLMLFADLYQIAWFAVLQIEGGDESKVGFKRLQREDIRYMSDAELHSKKLEQTRLREQRQKQRMDRIREEEGDWNEDETAVDAPGAQPDPEADDEFFMRGSNKMVMSWIWRGTQAGGSEAEMAEAIRIKWCKAWARVRRWDEEVRMLKEETRRLPVSHDEWAAVWKERAKRVPVGAIPEQEAEGMMAYALKQGAMHLRLAARARTIATAPKLGRGRRRVHWVPAPVDLLAAEDEEQQAEEDEIADFEELEARGDLDGDEEVW</sequence>
<accession>A0A8H6VT90</accession>
<evidence type="ECO:0000313" key="4">
    <source>
        <dbReference type="Proteomes" id="UP000613580"/>
    </source>
</evidence>
<dbReference type="EMBL" id="JACAZE010000021">
    <property type="protein sequence ID" value="KAF7293132.1"/>
    <property type="molecule type" value="Genomic_DNA"/>
</dbReference>
<evidence type="ECO:0000256" key="1">
    <source>
        <dbReference type="SAM" id="MobiDB-lite"/>
    </source>
</evidence>
<feature type="region of interest" description="Disordered" evidence="1">
    <location>
        <begin position="848"/>
        <end position="891"/>
    </location>
</feature>
<dbReference type="PANTHER" id="PTHR33104:SF2">
    <property type="entry name" value="CXC3 LIKE CYSTEINE CLUSTER DOMAIN-CONTAINING PROTEIN"/>
    <property type="match status" value="1"/>
</dbReference>
<keyword evidence="4" id="KW-1185">Reference proteome</keyword>
<name>A0A8H6VT90_MYCCL</name>
<evidence type="ECO:0000313" key="3">
    <source>
        <dbReference type="EMBL" id="KAF7293132.1"/>
    </source>
</evidence>
<reference evidence="3" key="1">
    <citation type="submission" date="2020-05" db="EMBL/GenBank/DDBJ databases">
        <title>Mycena genomes resolve the evolution of fungal bioluminescence.</title>
        <authorList>
            <person name="Tsai I.J."/>
        </authorList>
    </citation>
    <scope>NUCLEOTIDE SEQUENCE</scope>
    <source>
        <strain evidence="3">110903Hualien_Pintung</strain>
    </source>
</reference>
<comment type="caution">
    <text evidence="3">The sequence shown here is derived from an EMBL/GenBank/DDBJ whole genome shotgun (WGS) entry which is preliminary data.</text>
</comment>
<dbReference type="Pfam" id="PF18803">
    <property type="entry name" value="CxC2"/>
    <property type="match status" value="1"/>
</dbReference>
<evidence type="ECO:0000259" key="2">
    <source>
        <dbReference type="Pfam" id="PF18803"/>
    </source>
</evidence>
<dbReference type="Proteomes" id="UP000613580">
    <property type="component" value="Unassembled WGS sequence"/>
</dbReference>
<dbReference type="Pfam" id="PF18758">
    <property type="entry name" value="KDZ"/>
    <property type="match status" value="1"/>
</dbReference>
<feature type="region of interest" description="Disordered" evidence="1">
    <location>
        <begin position="1029"/>
        <end position="1060"/>
    </location>
</feature>
<feature type="compositionally biased region" description="Basic and acidic residues" evidence="1">
    <location>
        <begin position="848"/>
        <end position="867"/>
    </location>
</feature>
<feature type="compositionally biased region" description="Acidic residues" evidence="1">
    <location>
        <begin position="1029"/>
        <end position="1046"/>
    </location>
</feature>
<dbReference type="AlphaFoldDB" id="A0A8H6VT90"/>
<dbReference type="InterPro" id="IPR041457">
    <property type="entry name" value="CxC2_KDZ-assoc"/>
</dbReference>
<dbReference type="CDD" id="cd19757">
    <property type="entry name" value="Bbox1"/>
    <property type="match status" value="1"/>
</dbReference>
<feature type="domain" description="CxC2-like cysteine cluster KDZ transposase-associated" evidence="2">
    <location>
        <begin position="134"/>
        <end position="241"/>
    </location>
</feature>
<protein>
    <submittedName>
        <fullName evidence="3">CxC2 domain-containing protein</fullName>
    </submittedName>
</protein>
<gene>
    <name evidence="3" type="ORF">HMN09_01191200</name>
</gene>
<dbReference type="PANTHER" id="PTHR33104">
    <property type="entry name" value="SI:DKEY-29D5.2"/>
    <property type="match status" value="1"/>
</dbReference>